<sequence>MPLNRWAEEHSKELIAVAALTGTLAGGACHLAGAPDAGDWLWRITLVATLVPLTWSVVRALSHGDLGVDLIALLAMAGALIGGELLAGSVVAVMLAGGNALEAYADGRARRELTALLRRAPQVAHRRDGDDWEEVDVASVAPGDVLLVRAGELIPVDGVLLSERASIDASSITGESLPIAGERGVKVRSGTANAGDAFELRASRGAADSSYAALVRLVERAQSEKPPFTRLADRYAVIFLPITLALAGLAWALSGEAIRALAVLVVATPCPLILAAPIALVSGLSRAASAGIVLKGGTALERLGSARTVLLDKTGTLTRGRPAVERIVAFDGRDGDDLLALAASVDQLSAHVLAEGIVHDAERRGLSLTTPRDAREQPGDGIVARVDGHRVGVGGKRWLLRQGFAAANGSAMGAPLDAAGGRALVHVGVDQRLAGVLVMADRPRPDAANLVAQLHAAGVRQVAMVTGDVAEVADQVAEQVGLDRVYAEQTPQQKLAVVRAAREHPELRPVVMVGDGVNDAPALALADVGIALAGESRTVSSEAADAVITVDRVDRVAEAVRIGRRTMRIARQSVLVGIGLSVAAMVVAAFGYLPPVAGALLQEVIDVGVILNALRALRP</sequence>
<keyword evidence="5 6" id="KW-0472">Membrane</keyword>
<dbReference type="InterPro" id="IPR051014">
    <property type="entry name" value="Cation_Transport_ATPase_IB"/>
</dbReference>
<keyword evidence="4 6" id="KW-1133">Transmembrane helix</keyword>
<keyword evidence="3 6" id="KW-0812">Transmembrane</keyword>
<evidence type="ECO:0000256" key="6">
    <source>
        <dbReference type="RuleBase" id="RU362081"/>
    </source>
</evidence>
<feature type="transmembrane region" description="Helical" evidence="6">
    <location>
        <begin position="260"/>
        <end position="281"/>
    </location>
</feature>
<keyword evidence="6" id="KW-0547">Nucleotide-binding</keyword>
<dbReference type="InterPro" id="IPR023298">
    <property type="entry name" value="ATPase_P-typ_TM_dom_sf"/>
</dbReference>
<keyword evidence="6" id="KW-0479">Metal-binding</keyword>
<dbReference type="PANTHER" id="PTHR48085">
    <property type="entry name" value="CADMIUM/ZINC-TRANSPORTING ATPASE HMA2-RELATED"/>
    <property type="match status" value="1"/>
</dbReference>
<evidence type="ECO:0000313" key="8">
    <source>
        <dbReference type="EMBL" id="MDW5595460.1"/>
    </source>
</evidence>
<reference evidence="8 9" key="2">
    <citation type="submission" date="2023-10" db="EMBL/GenBank/DDBJ databases">
        <authorList>
            <person name="Han X.F."/>
        </authorList>
    </citation>
    <scope>NUCLEOTIDE SEQUENCE [LARGE SCALE GENOMIC DNA]</scope>
    <source>
        <strain evidence="8 9">KCTC 39840</strain>
    </source>
</reference>
<dbReference type="EMBL" id="JAWSTH010000033">
    <property type="protein sequence ID" value="MDW5595460.1"/>
    <property type="molecule type" value="Genomic_DNA"/>
</dbReference>
<name>A0ABU4HSF0_9ACTN</name>
<dbReference type="InterPro" id="IPR023214">
    <property type="entry name" value="HAD_sf"/>
</dbReference>
<dbReference type="SUPFAM" id="SSF56784">
    <property type="entry name" value="HAD-like"/>
    <property type="match status" value="1"/>
</dbReference>
<dbReference type="InterPro" id="IPR001757">
    <property type="entry name" value="P_typ_ATPase"/>
</dbReference>
<dbReference type="InterPro" id="IPR008250">
    <property type="entry name" value="ATPase_P-typ_transduc_dom_A_sf"/>
</dbReference>
<keyword evidence="6" id="KW-0067">ATP-binding</keyword>
<dbReference type="SUPFAM" id="SSF81665">
    <property type="entry name" value="Calcium ATPase, transmembrane domain M"/>
    <property type="match status" value="1"/>
</dbReference>
<keyword evidence="6" id="KW-1003">Cell membrane</keyword>
<dbReference type="InterPro" id="IPR018303">
    <property type="entry name" value="ATPase_P-typ_P_site"/>
</dbReference>
<evidence type="ECO:0000256" key="1">
    <source>
        <dbReference type="ARBA" id="ARBA00004651"/>
    </source>
</evidence>
<feature type="transmembrane region" description="Helical" evidence="6">
    <location>
        <begin position="574"/>
        <end position="593"/>
    </location>
</feature>
<protein>
    <submittedName>
        <fullName evidence="8">Heavy metal translocating P-type ATPase</fullName>
    </submittedName>
</protein>
<evidence type="ECO:0000256" key="4">
    <source>
        <dbReference type="ARBA" id="ARBA00022989"/>
    </source>
</evidence>
<evidence type="ECO:0000256" key="5">
    <source>
        <dbReference type="ARBA" id="ARBA00023136"/>
    </source>
</evidence>
<feature type="transmembrane region" description="Helical" evidence="6">
    <location>
        <begin position="235"/>
        <end position="254"/>
    </location>
</feature>
<dbReference type="PROSITE" id="PS51257">
    <property type="entry name" value="PROKAR_LIPOPROTEIN"/>
    <property type="match status" value="1"/>
</dbReference>
<dbReference type="Pfam" id="PF00702">
    <property type="entry name" value="Hydrolase"/>
    <property type="match status" value="1"/>
</dbReference>
<keyword evidence="9" id="KW-1185">Reference proteome</keyword>
<dbReference type="SUPFAM" id="SSF81653">
    <property type="entry name" value="Calcium ATPase, transduction domain A"/>
    <property type="match status" value="1"/>
</dbReference>
<dbReference type="NCBIfam" id="TIGR01525">
    <property type="entry name" value="ATPase-IB_hvy"/>
    <property type="match status" value="1"/>
</dbReference>
<feature type="transmembrane region" description="Helical" evidence="6">
    <location>
        <begin position="40"/>
        <end position="58"/>
    </location>
</feature>
<feature type="domain" description="P-type ATPase A" evidence="7">
    <location>
        <begin position="120"/>
        <end position="219"/>
    </location>
</feature>
<dbReference type="NCBIfam" id="TIGR01494">
    <property type="entry name" value="ATPase_P-type"/>
    <property type="match status" value="2"/>
</dbReference>
<evidence type="ECO:0000313" key="9">
    <source>
        <dbReference type="Proteomes" id="UP001284601"/>
    </source>
</evidence>
<dbReference type="Pfam" id="PF00122">
    <property type="entry name" value="E1-E2_ATPase"/>
    <property type="match status" value="1"/>
</dbReference>
<organism evidence="8 9">
    <name type="scientific">Conexibacter stalactiti</name>
    <dbReference type="NCBI Taxonomy" id="1940611"/>
    <lineage>
        <taxon>Bacteria</taxon>
        <taxon>Bacillati</taxon>
        <taxon>Actinomycetota</taxon>
        <taxon>Thermoleophilia</taxon>
        <taxon>Solirubrobacterales</taxon>
        <taxon>Conexibacteraceae</taxon>
        <taxon>Conexibacter</taxon>
    </lineage>
</organism>
<dbReference type="Gene3D" id="3.40.50.1000">
    <property type="entry name" value="HAD superfamily/HAD-like"/>
    <property type="match status" value="1"/>
</dbReference>
<evidence type="ECO:0000256" key="2">
    <source>
        <dbReference type="ARBA" id="ARBA00006024"/>
    </source>
</evidence>
<dbReference type="PROSITE" id="PS00154">
    <property type="entry name" value="ATPASE_E1_E2"/>
    <property type="match status" value="1"/>
</dbReference>
<gene>
    <name evidence="8" type="ORF">R7226_14010</name>
</gene>
<comment type="similarity">
    <text evidence="2 6">Belongs to the cation transport ATPase (P-type) (TC 3.A.3) family. Type IB subfamily.</text>
</comment>
<evidence type="ECO:0000259" key="7">
    <source>
        <dbReference type="Pfam" id="PF00122"/>
    </source>
</evidence>
<dbReference type="InterPro" id="IPR023299">
    <property type="entry name" value="ATPase_P-typ_cyto_dom_N"/>
</dbReference>
<reference evidence="9" key="1">
    <citation type="submission" date="2023-07" db="EMBL/GenBank/DDBJ databases">
        <title>Conexibacter stalactiti sp. nov., isolated from stalactites in a lava cave and emended description of the genus Conexibacter.</title>
        <authorList>
            <person name="Lee S.D."/>
        </authorList>
    </citation>
    <scope>NUCLEOTIDE SEQUENCE [LARGE SCALE GENOMIC DNA]</scope>
    <source>
        <strain evidence="9">KCTC 39840</strain>
    </source>
</reference>
<dbReference type="InterPro" id="IPR027256">
    <property type="entry name" value="P-typ_ATPase_IB"/>
</dbReference>
<dbReference type="Gene3D" id="2.70.150.10">
    <property type="entry name" value="Calcium-transporting ATPase, cytoplasmic transduction domain A"/>
    <property type="match status" value="1"/>
</dbReference>
<comment type="subcellular location">
    <subcellularLocation>
        <location evidence="1">Cell membrane</location>
        <topology evidence="1">Multi-pass membrane protein</topology>
    </subcellularLocation>
</comment>
<dbReference type="Gene3D" id="3.40.1110.10">
    <property type="entry name" value="Calcium-transporting ATPase, cytoplasmic domain N"/>
    <property type="match status" value="1"/>
</dbReference>
<feature type="transmembrane region" description="Helical" evidence="6">
    <location>
        <begin position="14"/>
        <end position="33"/>
    </location>
</feature>
<dbReference type="PANTHER" id="PTHR48085:SF5">
    <property type="entry name" value="CADMIUM_ZINC-TRANSPORTING ATPASE HMA4-RELATED"/>
    <property type="match status" value="1"/>
</dbReference>
<dbReference type="InterPro" id="IPR036412">
    <property type="entry name" value="HAD-like_sf"/>
</dbReference>
<comment type="caution">
    <text evidence="8">The sequence shown here is derived from an EMBL/GenBank/DDBJ whole genome shotgun (WGS) entry which is preliminary data.</text>
</comment>
<dbReference type="Proteomes" id="UP001284601">
    <property type="component" value="Unassembled WGS sequence"/>
</dbReference>
<accession>A0ABU4HSF0</accession>
<dbReference type="RefSeq" id="WP_318597797.1">
    <property type="nucleotide sequence ID" value="NZ_JAWSTH010000033.1"/>
</dbReference>
<feature type="transmembrane region" description="Helical" evidence="6">
    <location>
        <begin position="70"/>
        <end position="101"/>
    </location>
</feature>
<evidence type="ECO:0000256" key="3">
    <source>
        <dbReference type="ARBA" id="ARBA00022692"/>
    </source>
</evidence>
<proteinExistence type="inferred from homology"/>
<dbReference type="InterPro" id="IPR059000">
    <property type="entry name" value="ATPase_P-type_domA"/>
</dbReference>
<dbReference type="PRINTS" id="PR00119">
    <property type="entry name" value="CATATPASE"/>
</dbReference>